<evidence type="ECO:0000256" key="1">
    <source>
        <dbReference type="SAM" id="MobiDB-lite"/>
    </source>
</evidence>
<dbReference type="InterPro" id="IPR018541">
    <property type="entry name" value="Ftsk_gamma"/>
</dbReference>
<gene>
    <name evidence="3" type="ORF">H3V42_00130</name>
</gene>
<name>A0A9X7UF09_SPHYA</name>
<dbReference type="PANTHER" id="PTHR22683">
    <property type="entry name" value="SPORULATION PROTEIN RELATED"/>
    <property type="match status" value="1"/>
</dbReference>
<sequence>MSEGNIAADQLRLLILRIERLEEEKKGIGDDIKDVYLEAKATGYDPKMMRQIIRLRKMQPHDRREMEAVLQTYMAALGMDSFRDESAPTMFDGHDGRPDPSTPAPSPSASADELFMTALNLVVDHQNASASWLQRQMRIGYNRAAKLIEDLEKRGVVGPPNHVGKRDVLVAPGGEANTGSLKDRVGAAMVAAAQSLDGNALPMTLSTGDGKVLFENKAAREKREGAAT</sequence>
<protein>
    <submittedName>
        <fullName evidence="3">DUF2312 domain-containing protein</fullName>
    </submittedName>
</protein>
<dbReference type="Pfam" id="PF09397">
    <property type="entry name" value="FtsK_gamma"/>
    <property type="match status" value="1"/>
</dbReference>
<dbReference type="Pfam" id="PF10073">
    <property type="entry name" value="GapR_DNA-bd"/>
    <property type="match status" value="1"/>
</dbReference>
<dbReference type="Proteomes" id="UP000515377">
    <property type="component" value="Chromosome"/>
</dbReference>
<feature type="domain" description="FtsK gamma" evidence="2">
    <location>
        <begin position="108"/>
        <end position="173"/>
    </location>
</feature>
<dbReference type="PANTHER" id="PTHR22683:SF41">
    <property type="entry name" value="DNA TRANSLOCASE FTSK"/>
    <property type="match status" value="1"/>
</dbReference>
<dbReference type="AlphaFoldDB" id="A0A9X7UF09"/>
<reference evidence="3 4" key="1">
    <citation type="submission" date="2020-07" db="EMBL/GenBank/DDBJ databases">
        <title>Whole genome sequence of Sphingobium yanoikuyae A3.</title>
        <authorList>
            <person name="Han S.-S."/>
        </authorList>
    </citation>
    <scope>NUCLEOTIDE SEQUENCE [LARGE SCALE GENOMIC DNA]</scope>
    <source>
        <strain evidence="3 4">A3</strain>
    </source>
</reference>
<dbReference type="InterPro" id="IPR036388">
    <property type="entry name" value="WH-like_DNA-bd_sf"/>
</dbReference>
<dbReference type="SUPFAM" id="SSF46785">
    <property type="entry name" value="Winged helix' DNA-binding domain"/>
    <property type="match status" value="1"/>
</dbReference>
<accession>A0A9X7UF09</accession>
<dbReference type="InterPro" id="IPR046367">
    <property type="entry name" value="GapR-like_DNA-bd"/>
</dbReference>
<dbReference type="EMBL" id="CP060122">
    <property type="protein sequence ID" value="QNG46132.1"/>
    <property type="molecule type" value="Genomic_DNA"/>
</dbReference>
<proteinExistence type="predicted"/>
<dbReference type="InterPro" id="IPR050206">
    <property type="entry name" value="FtsK/SpoIIIE/SftA"/>
</dbReference>
<evidence type="ECO:0000313" key="4">
    <source>
        <dbReference type="Proteomes" id="UP000515377"/>
    </source>
</evidence>
<feature type="compositionally biased region" description="Basic and acidic residues" evidence="1">
    <location>
        <begin position="84"/>
        <end position="98"/>
    </location>
</feature>
<dbReference type="InterPro" id="IPR036390">
    <property type="entry name" value="WH_DNA-bd_sf"/>
</dbReference>
<dbReference type="NCBIfam" id="NF010247">
    <property type="entry name" value="PRK13694.1"/>
    <property type="match status" value="1"/>
</dbReference>
<dbReference type="Gene3D" id="1.10.10.10">
    <property type="entry name" value="Winged helix-like DNA-binding domain superfamily/Winged helix DNA-binding domain"/>
    <property type="match status" value="1"/>
</dbReference>
<dbReference type="SMART" id="SM00843">
    <property type="entry name" value="Ftsk_gamma"/>
    <property type="match status" value="1"/>
</dbReference>
<evidence type="ECO:0000313" key="3">
    <source>
        <dbReference type="EMBL" id="QNG46132.1"/>
    </source>
</evidence>
<feature type="region of interest" description="Disordered" evidence="1">
    <location>
        <begin position="84"/>
        <end position="110"/>
    </location>
</feature>
<evidence type="ECO:0000259" key="2">
    <source>
        <dbReference type="SMART" id="SM00843"/>
    </source>
</evidence>
<organism evidence="3 4">
    <name type="scientific">Sphingobium yanoikuyae</name>
    <name type="common">Sphingomonas yanoikuyae</name>
    <dbReference type="NCBI Taxonomy" id="13690"/>
    <lineage>
        <taxon>Bacteria</taxon>
        <taxon>Pseudomonadati</taxon>
        <taxon>Pseudomonadota</taxon>
        <taxon>Alphaproteobacteria</taxon>
        <taxon>Sphingomonadales</taxon>
        <taxon>Sphingomonadaceae</taxon>
        <taxon>Sphingobium</taxon>
    </lineage>
</organism>
<dbReference type="GO" id="GO:0003677">
    <property type="term" value="F:DNA binding"/>
    <property type="evidence" value="ECO:0007669"/>
    <property type="project" value="InterPro"/>
</dbReference>